<dbReference type="Gene3D" id="3.40.50.150">
    <property type="entry name" value="Vaccinia Virus protein VP39"/>
    <property type="match status" value="1"/>
</dbReference>
<evidence type="ECO:0000256" key="4">
    <source>
        <dbReference type="ARBA" id="ARBA00022691"/>
    </source>
</evidence>
<reference evidence="6 7" key="1">
    <citation type="submission" date="2021-01" db="EMBL/GenBank/DDBJ databases">
        <title>Belnapia mucosa sp. nov. and Belnapia arida sp. nov., isolated from the Tabernas Desert (Almeria, Spain).</title>
        <authorList>
            <person name="Molina-Menor E."/>
            <person name="Vidal-Verdu A."/>
            <person name="Calonge A."/>
            <person name="Satari L."/>
            <person name="Pereto J."/>
            <person name="Porcar M."/>
        </authorList>
    </citation>
    <scope>NUCLEOTIDE SEQUENCE [LARGE SCALE GENOMIC DNA]</scope>
    <source>
        <strain evidence="6 7">T18</strain>
    </source>
</reference>
<protein>
    <submittedName>
        <fullName evidence="6">Methyltransferase domain-containing protein</fullName>
    </submittedName>
</protein>
<dbReference type="InterPro" id="IPR004033">
    <property type="entry name" value="UbiE/COQ5_MeTrFase"/>
</dbReference>
<accession>A0ABS1U9Y4</accession>
<evidence type="ECO:0000313" key="7">
    <source>
        <dbReference type="Proteomes" id="UP000660885"/>
    </source>
</evidence>
<evidence type="ECO:0000256" key="1">
    <source>
        <dbReference type="ARBA" id="ARBA00022428"/>
    </source>
</evidence>
<keyword evidence="3" id="KW-0808">Transferase</keyword>
<dbReference type="GO" id="GO:0032259">
    <property type="term" value="P:methylation"/>
    <property type="evidence" value="ECO:0007669"/>
    <property type="project" value="UniProtKB-KW"/>
</dbReference>
<keyword evidence="1" id="KW-0474">Menaquinone biosynthesis</keyword>
<dbReference type="InterPro" id="IPR041698">
    <property type="entry name" value="Methyltransf_25"/>
</dbReference>
<organism evidence="6 7">
    <name type="scientific">Belnapia arida</name>
    <dbReference type="NCBI Taxonomy" id="2804533"/>
    <lineage>
        <taxon>Bacteria</taxon>
        <taxon>Pseudomonadati</taxon>
        <taxon>Pseudomonadota</taxon>
        <taxon>Alphaproteobacteria</taxon>
        <taxon>Acetobacterales</taxon>
        <taxon>Roseomonadaceae</taxon>
        <taxon>Belnapia</taxon>
    </lineage>
</organism>
<dbReference type="CDD" id="cd02440">
    <property type="entry name" value="AdoMet_MTases"/>
    <property type="match status" value="1"/>
</dbReference>
<gene>
    <name evidence="6" type="ORF">JMJ56_26250</name>
</gene>
<dbReference type="PROSITE" id="PS51608">
    <property type="entry name" value="SAM_MT_UBIE"/>
    <property type="match status" value="1"/>
</dbReference>
<dbReference type="SUPFAM" id="SSF53335">
    <property type="entry name" value="S-adenosyl-L-methionine-dependent methyltransferases"/>
    <property type="match status" value="1"/>
</dbReference>
<keyword evidence="7" id="KW-1185">Reference proteome</keyword>
<evidence type="ECO:0000259" key="5">
    <source>
        <dbReference type="Pfam" id="PF13649"/>
    </source>
</evidence>
<feature type="domain" description="Methyltransferase" evidence="5">
    <location>
        <begin position="41"/>
        <end position="135"/>
    </location>
</feature>
<dbReference type="RefSeq" id="WP_202834716.1">
    <property type="nucleotide sequence ID" value="NZ_JAETWB010000028.1"/>
</dbReference>
<proteinExistence type="predicted"/>
<keyword evidence="4" id="KW-0949">S-adenosyl-L-methionine</keyword>
<evidence type="ECO:0000256" key="2">
    <source>
        <dbReference type="ARBA" id="ARBA00022603"/>
    </source>
</evidence>
<comment type="caution">
    <text evidence="6">The sequence shown here is derived from an EMBL/GenBank/DDBJ whole genome shotgun (WGS) entry which is preliminary data.</text>
</comment>
<dbReference type="Pfam" id="PF13649">
    <property type="entry name" value="Methyltransf_25"/>
    <property type="match status" value="1"/>
</dbReference>
<evidence type="ECO:0000313" key="6">
    <source>
        <dbReference type="EMBL" id="MBL6081497.1"/>
    </source>
</evidence>
<name>A0ABS1U9Y4_9PROT</name>
<keyword evidence="2 6" id="KW-0489">Methyltransferase</keyword>
<dbReference type="PANTHER" id="PTHR43591">
    <property type="entry name" value="METHYLTRANSFERASE"/>
    <property type="match status" value="1"/>
</dbReference>
<dbReference type="PANTHER" id="PTHR43591:SF24">
    <property type="entry name" value="2-METHOXY-6-POLYPRENYL-1,4-BENZOQUINOL METHYLASE, MITOCHONDRIAL"/>
    <property type="match status" value="1"/>
</dbReference>
<sequence>MPELQFHESAAAGYDRAVGHMTRQLIPPLLRAARLAPGMRVLDIATGTGIAAEAAAKVVGPSGHVVAADISPAMVERARERLGGLPNVSFSVEDGQRLTLVDESFDAVLCNMGLMYFPDPARGLAEFRRVLRPGGRAVVSNNTTPERSLISRVLVIIGRHIPSKAAEAARLFSLGEEERIRTLFEAVGLADMETATETLHIEFPSFDAYFGGVEQGAGNVGQEYMALPEHVRRAVREEARRDAGDVGGPIQIEVTVRFASGRR</sequence>
<dbReference type="GO" id="GO:0008168">
    <property type="term" value="F:methyltransferase activity"/>
    <property type="evidence" value="ECO:0007669"/>
    <property type="project" value="UniProtKB-KW"/>
</dbReference>
<dbReference type="EMBL" id="JAETWB010000028">
    <property type="protein sequence ID" value="MBL6081497.1"/>
    <property type="molecule type" value="Genomic_DNA"/>
</dbReference>
<dbReference type="InterPro" id="IPR029063">
    <property type="entry name" value="SAM-dependent_MTases_sf"/>
</dbReference>
<evidence type="ECO:0000256" key="3">
    <source>
        <dbReference type="ARBA" id="ARBA00022679"/>
    </source>
</evidence>
<dbReference type="Proteomes" id="UP000660885">
    <property type="component" value="Unassembled WGS sequence"/>
</dbReference>